<sequence>MTNRPVSVPRRGLNDKQAATVERLYSEAMALLREVGHEDLAMRAVGQRAGVSPATVYTYFSSKDHLFAELFWRVIEQQGVIGLKSPTPTGRLQELVRHLSDVVAGVPELTAAVHKALLAGDPEVHRIRADIGLWCVGQFHNAVGPDARLPAQVVMTLSFAMTGALMQSGMGVFGYDKLGDHLVDTVAVIMRNVA</sequence>
<dbReference type="SUPFAM" id="SSF46689">
    <property type="entry name" value="Homeodomain-like"/>
    <property type="match status" value="1"/>
</dbReference>
<reference evidence="6 7" key="1">
    <citation type="submission" date="2023-07" db="EMBL/GenBank/DDBJ databases">
        <title>Sorghum-associated microbial communities from plants grown in Nebraska, USA.</title>
        <authorList>
            <person name="Schachtman D."/>
        </authorList>
    </citation>
    <scope>NUCLEOTIDE SEQUENCE [LARGE SCALE GENOMIC DNA]</scope>
    <source>
        <strain evidence="6 7">BE248</strain>
    </source>
</reference>
<dbReference type="Pfam" id="PF00440">
    <property type="entry name" value="TetR_N"/>
    <property type="match status" value="1"/>
</dbReference>
<dbReference type="PANTHER" id="PTHR30055:SF234">
    <property type="entry name" value="HTH-TYPE TRANSCRIPTIONAL REGULATOR BETI"/>
    <property type="match status" value="1"/>
</dbReference>
<evidence type="ECO:0000259" key="5">
    <source>
        <dbReference type="PROSITE" id="PS50977"/>
    </source>
</evidence>
<keyword evidence="2 4" id="KW-0238">DNA-binding</keyword>
<feature type="DNA-binding region" description="H-T-H motif" evidence="4">
    <location>
        <begin position="41"/>
        <end position="60"/>
    </location>
</feature>
<evidence type="ECO:0000256" key="1">
    <source>
        <dbReference type="ARBA" id="ARBA00023015"/>
    </source>
</evidence>
<keyword evidence="1" id="KW-0805">Transcription regulation</keyword>
<protein>
    <submittedName>
        <fullName evidence="6">AcrR family transcriptional regulator</fullName>
    </submittedName>
</protein>
<dbReference type="PRINTS" id="PR00455">
    <property type="entry name" value="HTHTETR"/>
</dbReference>
<dbReference type="InterPro" id="IPR050109">
    <property type="entry name" value="HTH-type_TetR-like_transc_reg"/>
</dbReference>
<organism evidence="6 7">
    <name type="scientific">Aeromicrobium panaciterrae</name>
    <dbReference type="NCBI Taxonomy" id="363861"/>
    <lineage>
        <taxon>Bacteria</taxon>
        <taxon>Bacillati</taxon>
        <taxon>Actinomycetota</taxon>
        <taxon>Actinomycetes</taxon>
        <taxon>Propionibacteriales</taxon>
        <taxon>Nocardioidaceae</taxon>
        <taxon>Aeromicrobium</taxon>
    </lineage>
</organism>
<name>A0ABU1UMB4_9ACTN</name>
<evidence type="ECO:0000256" key="2">
    <source>
        <dbReference type="ARBA" id="ARBA00023125"/>
    </source>
</evidence>
<dbReference type="Gene3D" id="1.10.357.10">
    <property type="entry name" value="Tetracycline Repressor, domain 2"/>
    <property type="match status" value="1"/>
</dbReference>
<feature type="domain" description="HTH tetR-type" evidence="5">
    <location>
        <begin position="18"/>
        <end position="78"/>
    </location>
</feature>
<evidence type="ECO:0000256" key="3">
    <source>
        <dbReference type="ARBA" id="ARBA00023163"/>
    </source>
</evidence>
<dbReference type="PANTHER" id="PTHR30055">
    <property type="entry name" value="HTH-TYPE TRANSCRIPTIONAL REGULATOR RUTR"/>
    <property type="match status" value="1"/>
</dbReference>
<keyword evidence="3" id="KW-0804">Transcription</keyword>
<dbReference type="RefSeq" id="WP_309967912.1">
    <property type="nucleotide sequence ID" value="NZ_JAVDWH010000001.1"/>
</dbReference>
<gene>
    <name evidence="6" type="ORF">J2X11_001157</name>
</gene>
<dbReference type="PROSITE" id="PS50977">
    <property type="entry name" value="HTH_TETR_2"/>
    <property type="match status" value="1"/>
</dbReference>
<comment type="caution">
    <text evidence="6">The sequence shown here is derived from an EMBL/GenBank/DDBJ whole genome shotgun (WGS) entry which is preliminary data.</text>
</comment>
<evidence type="ECO:0000313" key="7">
    <source>
        <dbReference type="Proteomes" id="UP001257739"/>
    </source>
</evidence>
<evidence type="ECO:0000313" key="6">
    <source>
        <dbReference type="EMBL" id="MDR7086318.1"/>
    </source>
</evidence>
<proteinExistence type="predicted"/>
<accession>A0ABU1UMB4</accession>
<dbReference type="InterPro" id="IPR009057">
    <property type="entry name" value="Homeodomain-like_sf"/>
</dbReference>
<dbReference type="Proteomes" id="UP001257739">
    <property type="component" value="Unassembled WGS sequence"/>
</dbReference>
<evidence type="ECO:0000256" key="4">
    <source>
        <dbReference type="PROSITE-ProRule" id="PRU00335"/>
    </source>
</evidence>
<dbReference type="EMBL" id="JAVDWH010000001">
    <property type="protein sequence ID" value="MDR7086318.1"/>
    <property type="molecule type" value="Genomic_DNA"/>
</dbReference>
<keyword evidence="7" id="KW-1185">Reference proteome</keyword>
<dbReference type="InterPro" id="IPR001647">
    <property type="entry name" value="HTH_TetR"/>
</dbReference>